<dbReference type="Gene3D" id="3.30.470.20">
    <property type="entry name" value="ATP-grasp fold, B domain"/>
    <property type="match status" value="1"/>
</dbReference>
<comment type="caution">
    <text evidence="2">The sequence shown here is derived from an EMBL/GenBank/DDBJ whole genome shotgun (WGS) entry which is preliminary data.</text>
</comment>
<dbReference type="Pfam" id="PF21068">
    <property type="entry name" value="ATPgraspMvdD"/>
    <property type="match status" value="1"/>
</dbReference>
<gene>
    <name evidence="2" type="ORF">HKK74_25050</name>
</gene>
<accession>A0ABR7LV60</accession>
<dbReference type="PANTHER" id="PTHR21621">
    <property type="entry name" value="RIBOSOMAL PROTEIN S6 MODIFICATION PROTEIN"/>
    <property type="match status" value="1"/>
</dbReference>
<name>A0ABR7LV60_9ACTN</name>
<feature type="domain" description="MvdD-like pre-ATP grasp" evidence="1">
    <location>
        <begin position="4"/>
        <end position="109"/>
    </location>
</feature>
<sequence>MTDADDHTADLVVSDLVQRGERVMRLDPGAGFVSMEAELTAGRWQNVIRDERRATRLENVVSVLWRWPTPPAGHPAILDADRRAWAAREDTAALHGVLRSLPVRWVNHPGAVAMANFKPDQLTTAVDVGLPVPPTLITTSGEVARRWAARRDVLYKAFHAQGTDDCHMVLATPVNGTDLPLELGAASMFQEIIGGQHVRGTFIGREAFAVTISGADRIDWRANLDVTYSVIDVPPSVHRAILLYMNRFGLEYGAFDFIIDASGNWVFLECNPLGMYGFVEIATGLPITKAIADRLCTPVSSPVRHVQPMKC</sequence>
<proteinExistence type="predicted"/>
<dbReference type="PANTHER" id="PTHR21621:SF0">
    <property type="entry name" value="BETA-CITRYLGLUTAMATE SYNTHASE B-RELATED"/>
    <property type="match status" value="1"/>
</dbReference>
<reference evidence="2 3" key="1">
    <citation type="submission" date="2020-06" db="EMBL/GenBank/DDBJ databases">
        <title>Actinomadura xiongansis sp. nov., isolated from soil of Baiyangdian.</title>
        <authorList>
            <person name="Zhang X."/>
        </authorList>
    </citation>
    <scope>NUCLEOTIDE SEQUENCE [LARGE SCALE GENOMIC DNA]</scope>
    <source>
        <strain evidence="2 3">HBUM206468</strain>
    </source>
</reference>
<dbReference type="Proteomes" id="UP000805614">
    <property type="component" value="Unassembled WGS sequence"/>
</dbReference>
<dbReference type="InterPro" id="IPR048936">
    <property type="entry name" value="MvdD-like_ATPgrasp"/>
</dbReference>
<evidence type="ECO:0000313" key="2">
    <source>
        <dbReference type="EMBL" id="MBC6468739.1"/>
    </source>
</evidence>
<dbReference type="SUPFAM" id="SSF56059">
    <property type="entry name" value="Glutathione synthetase ATP-binding domain-like"/>
    <property type="match status" value="1"/>
</dbReference>
<protein>
    <recommendedName>
        <fullName evidence="1">MvdD-like pre-ATP grasp domain-containing protein</fullName>
    </recommendedName>
</protein>
<dbReference type="RefSeq" id="WP_187245792.1">
    <property type="nucleotide sequence ID" value="NZ_BAAAOK010000035.1"/>
</dbReference>
<organism evidence="2 3">
    <name type="scientific">Actinomadura alba</name>
    <dbReference type="NCBI Taxonomy" id="406431"/>
    <lineage>
        <taxon>Bacteria</taxon>
        <taxon>Bacillati</taxon>
        <taxon>Actinomycetota</taxon>
        <taxon>Actinomycetes</taxon>
        <taxon>Streptosporangiales</taxon>
        <taxon>Thermomonosporaceae</taxon>
        <taxon>Actinomadura</taxon>
    </lineage>
</organism>
<evidence type="ECO:0000259" key="1">
    <source>
        <dbReference type="Pfam" id="PF21068"/>
    </source>
</evidence>
<evidence type="ECO:0000313" key="3">
    <source>
        <dbReference type="Proteomes" id="UP000805614"/>
    </source>
</evidence>
<keyword evidence="3" id="KW-1185">Reference proteome</keyword>
<dbReference type="EMBL" id="JABVEC010000021">
    <property type="protein sequence ID" value="MBC6468739.1"/>
    <property type="molecule type" value="Genomic_DNA"/>
</dbReference>